<feature type="region of interest" description="Disordered" evidence="3">
    <location>
        <begin position="1"/>
        <end position="68"/>
    </location>
</feature>
<dbReference type="EMBL" id="CATQJA010002665">
    <property type="protein sequence ID" value="CAJ0583471.1"/>
    <property type="molecule type" value="Genomic_DNA"/>
</dbReference>
<keyword evidence="2" id="KW-0175">Coiled coil</keyword>
<comment type="similarity">
    <text evidence="1">Belongs to the TPD52 family.</text>
</comment>
<dbReference type="PANTHER" id="PTHR19307">
    <property type="entry name" value="TUMOR PROTEIN D52"/>
    <property type="match status" value="1"/>
</dbReference>
<comment type="caution">
    <text evidence="4">The sequence shown here is derived from an EMBL/GenBank/DDBJ whole genome shotgun (WGS) entry which is preliminary data.</text>
</comment>
<feature type="non-terminal residue" evidence="4">
    <location>
        <position position="224"/>
    </location>
</feature>
<accession>A0AA36D9X8</accession>
<organism evidence="4 5">
    <name type="scientific">Mesorhabditis spiculigera</name>
    <dbReference type="NCBI Taxonomy" id="96644"/>
    <lineage>
        <taxon>Eukaryota</taxon>
        <taxon>Metazoa</taxon>
        <taxon>Ecdysozoa</taxon>
        <taxon>Nematoda</taxon>
        <taxon>Chromadorea</taxon>
        <taxon>Rhabditida</taxon>
        <taxon>Rhabditina</taxon>
        <taxon>Rhabditomorpha</taxon>
        <taxon>Rhabditoidea</taxon>
        <taxon>Rhabditidae</taxon>
        <taxon>Mesorhabditinae</taxon>
        <taxon>Mesorhabditis</taxon>
    </lineage>
</organism>
<evidence type="ECO:0008006" key="6">
    <source>
        <dbReference type="Google" id="ProtNLM"/>
    </source>
</evidence>
<feature type="compositionally biased region" description="Polar residues" evidence="3">
    <location>
        <begin position="195"/>
        <end position="215"/>
    </location>
</feature>
<name>A0AA36D9X8_9BILA</name>
<dbReference type="Proteomes" id="UP001177023">
    <property type="component" value="Unassembled WGS sequence"/>
</dbReference>
<protein>
    <recommendedName>
        <fullName evidence="6">Tumor protein D52</fullName>
    </recommendedName>
</protein>
<evidence type="ECO:0000313" key="4">
    <source>
        <dbReference type="EMBL" id="CAJ0583471.1"/>
    </source>
</evidence>
<evidence type="ECO:0000313" key="5">
    <source>
        <dbReference type="Proteomes" id="UP001177023"/>
    </source>
</evidence>
<dbReference type="Pfam" id="PF04201">
    <property type="entry name" value="TPD52"/>
    <property type="match status" value="1"/>
</dbReference>
<feature type="compositionally biased region" description="Polar residues" evidence="3">
    <location>
        <begin position="52"/>
        <end position="63"/>
    </location>
</feature>
<feature type="region of interest" description="Disordered" evidence="3">
    <location>
        <begin position="195"/>
        <end position="224"/>
    </location>
</feature>
<evidence type="ECO:0000256" key="3">
    <source>
        <dbReference type="SAM" id="MobiDB-lite"/>
    </source>
</evidence>
<keyword evidence="5" id="KW-1185">Reference proteome</keyword>
<gene>
    <name evidence="4" type="ORF">MSPICULIGERA_LOCUS21551</name>
</gene>
<sequence length="224" mass="24337">MPPKKKQTGPNAKREPLVKPDQAQADTEQPDQSVDQFAQRLENDSDSDDTEIISQQPTAQAPTGNLPKKLATEAETAFGNDKVPLSDAERELLKEELKKTEDEIATLKQVLLARQKHSSELKRKLGLSPLTELTQDINKTLKGVTETDAFKTTSEVAGAAADSVKTKWNDMRNSSLFKSFESKLGTAYTSAKMAASTSIDHLSGQARGSQATTPSGEHPTSPMQ</sequence>
<proteinExistence type="inferred from homology"/>
<evidence type="ECO:0000256" key="1">
    <source>
        <dbReference type="ARBA" id="ARBA00005702"/>
    </source>
</evidence>
<dbReference type="InterPro" id="IPR007327">
    <property type="entry name" value="TPD52"/>
</dbReference>
<reference evidence="4" key="1">
    <citation type="submission" date="2023-06" db="EMBL/GenBank/DDBJ databases">
        <authorList>
            <person name="Delattre M."/>
        </authorList>
    </citation>
    <scope>NUCLEOTIDE SEQUENCE</scope>
    <source>
        <strain evidence="4">AF72</strain>
    </source>
</reference>
<dbReference type="PANTHER" id="PTHR19307:SF14">
    <property type="entry name" value="TUMOR PROTEIN D52"/>
    <property type="match status" value="1"/>
</dbReference>
<evidence type="ECO:0000256" key="2">
    <source>
        <dbReference type="ARBA" id="ARBA00023054"/>
    </source>
</evidence>
<feature type="compositionally biased region" description="Polar residues" evidence="3">
    <location>
        <begin position="24"/>
        <end position="36"/>
    </location>
</feature>
<dbReference type="GO" id="GO:0005737">
    <property type="term" value="C:cytoplasm"/>
    <property type="evidence" value="ECO:0007669"/>
    <property type="project" value="TreeGrafter"/>
</dbReference>
<dbReference type="AlphaFoldDB" id="A0AA36D9X8"/>